<gene>
    <name evidence="7" type="ORF">AMTR_s00061p00153250</name>
</gene>
<keyword evidence="8" id="KW-1185">Reference proteome</keyword>
<keyword evidence="3" id="KW-0611">Plant defense</keyword>
<evidence type="ECO:0000256" key="1">
    <source>
        <dbReference type="ARBA" id="ARBA00022737"/>
    </source>
</evidence>
<accession>U5DFD9</accession>
<feature type="compositionally biased region" description="Low complexity" evidence="4">
    <location>
        <begin position="352"/>
        <end position="370"/>
    </location>
</feature>
<dbReference type="GO" id="GO:0000166">
    <property type="term" value="F:nucleotide binding"/>
    <property type="evidence" value="ECO:0007669"/>
    <property type="project" value="UniProtKB-KW"/>
</dbReference>
<evidence type="ECO:0000256" key="3">
    <source>
        <dbReference type="ARBA" id="ARBA00022821"/>
    </source>
</evidence>
<dbReference type="InterPro" id="IPR036465">
    <property type="entry name" value="vWFA_dom_sf"/>
</dbReference>
<evidence type="ECO:0000313" key="7">
    <source>
        <dbReference type="EMBL" id="ERN19128.1"/>
    </source>
</evidence>
<evidence type="ECO:0000259" key="6">
    <source>
        <dbReference type="Pfam" id="PF18052"/>
    </source>
</evidence>
<evidence type="ECO:0000313" key="8">
    <source>
        <dbReference type="Proteomes" id="UP000017836"/>
    </source>
</evidence>
<evidence type="ECO:0000256" key="2">
    <source>
        <dbReference type="ARBA" id="ARBA00022741"/>
    </source>
</evidence>
<feature type="domain" description="Copine C-terminal" evidence="5">
    <location>
        <begin position="167"/>
        <end position="330"/>
    </location>
</feature>
<protein>
    <recommendedName>
        <fullName evidence="9">VWFA domain-containing protein</fullName>
    </recommendedName>
</protein>
<dbReference type="Pfam" id="PF07002">
    <property type="entry name" value="Copine"/>
    <property type="match status" value="1"/>
</dbReference>
<organism evidence="7 8">
    <name type="scientific">Amborella trichopoda</name>
    <dbReference type="NCBI Taxonomy" id="13333"/>
    <lineage>
        <taxon>Eukaryota</taxon>
        <taxon>Viridiplantae</taxon>
        <taxon>Streptophyta</taxon>
        <taxon>Embryophyta</taxon>
        <taxon>Tracheophyta</taxon>
        <taxon>Spermatophyta</taxon>
        <taxon>Magnoliopsida</taxon>
        <taxon>Amborellales</taxon>
        <taxon>Amborellaceae</taxon>
        <taxon>Amborella</taxon>
    </lineage>
</organism>
<proteinExistence type="predicted"/>
<dbReference type="eggNOG" id="KOG1327">
    <property type="taxonomic scope" value="Eukaryota"/>
</dbReference>
<dbReference type="GO" id="GO:0016567">
    <property type="term" value="P:protein ubiquitination"/>
    <property type="evidence" value="ECO:0000318"/>
    <property type="project" value="GO_Central"/>
</dbReference>
<dbReference type="InterPro" id="IPR041118">
    <property type="entry name" value="Rx_N"/>
</dbReference>
<keyword evidence="2" id="KW-0547">Nucleotide-binding</keyword>
<dbReference type="PANTHER" id="PTHR45751">
    <property type="entry name" value="COPINE FAMILY PROTEIN 1"/>
    <property type="match status" value="1"/>
</dbReference>
<dbReference type="GO" id="GO:0004842">
    <property type="term" value="F:ubiquitin-protein transferase activity"/>
    <property type="evidence" value="ECO:0000318"/>
    <property type="project" value="GO_Central"/>
</dbReference>
<dbReference type="InterPro" id="IPR052079">
    <property type="entry name" value="E3_ligase/Copine_domain"/>
</dbReference>
<dbReference type="Proteomes" id="UP000017836">
    <property type="component" value="Unassembled WGS sequence"/>
</dbReference>
<reference evidence="8" key="1">
    <citation type="journal article" date="2013" name="Science">
        <title>The Amborella genome and the evolution of flowering plants.</title>
        <authorList>
            <consortium name="Amborella Genome Project"/>
        </authorList>
    </citation>
    <scope>NUCLEOTIDE SEQUENCE [LARGE SCALE GENOMIC DNA]</scope>
</reference>
<sequence>MVDGVVGFFLMKLDSMLSQELQLLAGVHSDIIWLRDEFRTMGAFLEDAYKRSSNDSLITAWVEQVSEVVDDAADILKNESMKQTQGGFFCKLISRRQIGTKIQGLKTRIRDIAARRVRYDIQRKEWSVLSRMVSSKSDYSKESKVMEALPLAGLESSNLIIGIDSTKKKTHDQDVFSFNPDERMCKGFKEALGRPTSFAPIIKSAVNIVERSGGQYHVLLIIADGQVTRSVETEHGHLSPQEKDTVNAIVEASEFPMSIILVGVGDGPWDMKRQFNDKIPARNFDNFQFVNFTEIMLKKIPPARKEAKFALAALKEKQSQFQAILELGILGRRKGKSYGRVPLHPPSVTRNSAGFGSNYSRSSSSDQSGGAYQTPAPPSQQWNSQVRITMGYLENFELYR</sequence>
<feature type="domain" description="Disease resistance N-terminal" evidence="6">
    <location>
        <begin position="5"/>
        <end position="85"/>
    </location>
</feature>
<dbReference type="GO" id="GO:0005634">
    <property type="term" value="C:nucleus"/>
    <property type="evidence" value="ECO:0000318"/>
    <property type="project" value="GO_Central"/>
</dbReference>
<keyword evidence="1" id="KW-0677">Repeat</keyword>
<dbReference type="GO" id="GO:0006952">
    <property type="term" value="P:defense response"/>
    <property type="evidence" value="ECO:0007669"/>
    <property type="project" value="UniProtKB-KW"/>
</dbReference>
<dbReference type="SUPFAM" id="SSF53300">
    <property type="entry name" value="vWA-like"/>
    <property type="match status" value="1"/>
</dbReference>
<dbReference type="AlphaFoldDB" id="U5DFD9"/>
<feature type="region of interest" description="Disordered" evidence="4">
    <location>
        <begin position="338"/>
        <end position="383"/>
    </location>
</feature>
<dbReference type="PANTHER" id="PTHR45751:SF29">
    <property type="entry name" value="E3 UBIQUITIN-PROTEIN LIGASE RGLG2"/>
    <property type="match status" value="1"/>
</dbReference>
<dbReference type="InterPro" id="IPR010734">
    <property type="entry name" value="Copine_C"/>
</dbReference>
<name>U5DFD9_AMBTC</name>
<dbReference type="Gene3D" id="1.20.5.4130">
    <property type="match status" value="1"/>
</dbReference>
<evidence type="ECO:0000259" key="5">
    <source>
        <dbReference type="Pfam" id="PF07002"/>
    </source>
</evidence>
<dbReference type="InterPro" id="IPR038005">
    <property type="entry name" value="RX-like_CC"/>
</dbReference>
<dbReference type="EMBL" id="KI392075">
    <property type="protein sequence ID" value="ERN19128.1"/>
    <property type="molecule type" value="Genomic_DNA"/>
</dbReference>
<dbReference type="CDD" id="cd14798">
    <property type="entry name" value="RX-CC_like"/>
    <property type="match status" value="1"/>
</dbReference>
<evidence type="ECO:0000256" key="4">
    <source>
        <dbReference type="SAM" id="MobiDB-lite"/>
    </source>
</evidence>
<evidence type="ECO:0008006" key="9">
    <source>
        <dbReference type="Google" id="ProtNLM"/>
    </source>
</evidence>
<dbReference type="HOGENOM" id="CLU_689549_0_0_1"/>
<dbReference type="Gramene" id="ERN19128">
    <property type="protein sequence ID" value="ERN19128"/>
    <property type="gene ID" value="AMTR_s00061p00153250"/>
</dbReference>
<dbReference type="Pfam" id="PF18052">
    <property type="entry name" value="Rx_N"/>
    <property type="match status" value="1"/>
</dbReference>